<feature type="transmembrane region" description="Helical" evidence="6">
    <location>
        <begin position="29"/>
        <end position="46"/>
    </location>
</feature>
<feature type="transmembrane region" description="Helical" evidence="6">
    <location>
        <begin position="84"/>
        <end position="108"/>
    </location>
</feature>
<reference evidence="7 8" key="1">
    <citation type="submission" date="2018-10" db="EMBL/GenBank/DDBJ databases">
        <title>Comparative analysis of microorganisms from saline springs in Andes Mountain Range, Colombia.</title>
        <authorList>
            <person name="Rubin E."/>
        </authorList>
    </citation>
    <scope>NUCLEOTIDE SEQUENCE [LARGE SCALE GENOMIC DNA]</scope>
    <source>
        <strain evidence="7 8">USBA 36</strain>
    </source>
</reference>
<evidence type="ECO:0000256" key="5">
    <source>
        <dbReference type="ARBA" id="ARBA00023136"/>
    </source>
</evidence>
<dbReference type="InterPro" id="IPR005538">
    <property type="entry name" value="LrgA/CidA"/>
</dbReference>
<protein>
    <submittedName>
        <fullName evidence="7">Holin-like protein</fullName>
    </submittedName>
</protein>
<gene>
    <name evidence="7" type="ORF">BCL74_0715</name>
</gene>
<evidence type="ECO:0000256" key="4">
    <source>
        <dbReference type="ARBA" id="ARBA00022989"/>
    </source>
</evidence>
<dbReference type="PANTHER" id="PTHR33931">
    <property type="entry name" value="HOLIN-LIKE PROTEIN CIDA-RELATED"/>
    <property type="match status" value="1"/>
</dbReference>
<dbReference type="Proteomes" id="UP000277424">
    <property type="component" value="Unassembled WGS sequence"/>
</dbReference>
<organism evidence="7 8">
    <name type="scientific">Oceanibaculum indicum</name>
    <dbReference type="NCBI Taxonomy" id="526216"/>
    <lineage>
        <taxon>Bacteria</taxon>
        <taxon>Pseudomonadati</taxon>
        <taxon>Pseudomonadota</taxon>
        <taxon>Alphaproteobacteria</taxon>
        <taxon>Rhodospirillales</taxon>
        <taxon>Oceanibaculaceae</taxon>
        <taxon>Oceanibaculum</taxon>
    </lineage>
</organism>
<keyword evidence="2" id="KW-1003">Cell membrane</keyword>
<evidence type="ECO:0000313" key="7">
    <source>
        <dbReference type="EMBL" id="RKQ72945.1"/>
    </source>
</evidence>
<evidence type="ECO:0000256" key="6">
    <source>
        <dbReference type="SAM" id="Phobius"/>
    </source>
</evidence>
<evidence type="ECO:0000313" key="8">
    <source>
        <dbReference type="Proteomes" id="UP000277424"/>
    </source>
</evidence>
<dbReference type="AlphaFoldDB" id="A0A420WPZ0"/>
<evidence type="ECO:0000256" key="2">
    <source>
        <dbReference type="ARBA" id="ARBA00022475"/>
    </source>
</evidence>
<feature type="transmembrane region" description="Helical" evidence="6">
    <location>
        <begin position="58"/>
        <end position="78"/>
    </location>
</feature>
<dbReference type="PANTHER" id="PTHR33931:SF2">
    <property type="entry name" value="HOLIN-LIKE PROTEIN CIDA"/>
    <property type="match status" value="1"/>
</dbReference>
<dbReference type="EMBL" id="RBIG01000001">
    <property type="protein sequence ID" value="RKQ72945.1"/>
    <property type="molecule type" value="Genomic_DNA"/>
</dbReference>
<dbReference type="OrthoDB" id="385012at2"/>
<keyword evidence="3 6" id="KW-0812">Transmembrane</keyword>
<proteinExistence type="predicted"/>
<sequence length="122" mass="12774">MLNAITALLLFQLIGETIARLAGLPLPGPVIGMALLFLSLTLRGDLPDNLRTTASGLLQHLSLLFVPAGVGVVLYLSLIADQWAAISVSLLVSTVATIAVSALVMLGFERLSGRRNKPEGGQ</sequence>
<keyword evidence="5 6" id="KW-0472">Membrane</keyword>
<dbReference type="Pfam" id="PF03788">
    <property type="entry name" value="LrgA"/>
    <property type="match status" value="1"/>
</dbReference>
<evidence type="ECO:0000256" key="1">
    <source>
        <dbReference type="ARBA" id="ARBA00004651"/>
    </source>
</evidence>
<comment type="subcellular location">
    <subcellularLocation>
        <location evidence="1">Cell membrane</location>
        <topology evidence="1">Multi-pass membrane protein</topology>
    </subcellularLocation>
</comment>
<dbReference type="GO" id="GO:0005886">
    <property type="term" value="C:plasma membrane"/>
    <property type="evidence" value="ECO:0007669"/>
    <property type="project" value="UniProtKB-SubCell"/>
</dbReference>
<dbReference type="RefSeq" id="WP_121217614.1">
    <property type="nucleotide sequence ID" value="NZ_RBIG01000001.1"/>
</dbReference>
<keyword evidence="4 6" id="KW-1133">Transmembrane helix</keyword>
<accession>A0A420WPZ0</accession>
<comment type="caution">
    <text evidence="7">The sequence shown here is derived from an EMBL/GenBank/DDBJ whole genome shotgun (WGS) entry which is preliminary data.</text>
</comment>
<name>A0A420WPZ0_9PROT</name>
<evidence type="ECO:0000256" key="3">
    <source>
        <dbReference type="ARBA" id="ARBA00022692"/>
    </source>
</evidence>